<evidence type="ECO:0000313" key="4">
    <source>
        <dbReference type="Proteomes" id="UP001157133"/>
    </source>
</evidence>
<evidence type="ECO:0000256" key="1">
    <source>
        <dbReference type="PIRNR" id="PIRNR028103"/>
    </source>
</evidence>
<dbReference type="PANTHER" id="PTHR34875:SF6">
    <property type="entry name" value="UPF0237 PROTEIN MJ1558"/>
    <property type="match status" value="1"/>
</dbReference>
<dbReference type="EMBL" id="BSSU01000009">
    <property type="protein sequence ID" value="GLX82394.1"/>
    <property type="molecule type" value="Genomic_DNA"/>
</dbReference>
<dbReference type="InterPro" id="IPR050990">
    <property type="entry name" value="UPF0237/GcvR_regulator"/>
</dbReference>
<dbReference type="PROSITE" id="PS51671">
    <property type="entry name" value="ACT"/>
    <property type="match status" value="1"/>
</dbReference>
<evidence type="ECO:0000313" key="3">
    <source>
        <dbReference type="EMBL" id="GLX82394.1"/>
    </source>
</evidence>
<comment type="caution">
    <text evidence="3">The sequence shown here is derived from an EMBL/GenBank/DDBJ whole genome shotgun (WGS) entry which is preliminary data.</text>
</comment>
<keyword evidence="1" id="KW-0678">Repressor</keyword>
<accession>A0ABQ6H3B2</accession>
<dbReference type="InterPro" id="IPR016867">
    <property type="entry name" value="GcvR"/>
</dbReference>
<dbReference type="InterPro" id="IPR045865">
    <property type="entry name" value="ACT-like_dom_sf"/>
</dbReference>
<dbReference type="PANTHER" id="PTHR34875">
    <property type="entry name" value="UPF0237 PROTEIN MJ1558"/>
    <property type="match status" value="1"/>
</dbReference>
<gene>
    <name evidence="3" type="ORF">theurythT_18460</name>
</gene>
<keyword evidence="1" id="KW-0804">Transcription</keyword>
<dbReference type="SUPFAM" id="SSF55021">
    <property type="entry name" value="ACT-like"/>
    <property type="match status" value="2"/>
</dbReference>
<sequence length="166" mass="17991">MKHLVISFICDDKPGLVDTLSSTISSHHGNWQTSSLHHLSGKFAGIIEVSVDDSYYNDLTGALNALSHFNLQLVDAPNKASGEGKTLNLSLTANDRAGIIQDISSVVHQHHGNLIKLVSQQQSAPHSGQLMFTAKVIISVSEQDVEPLIEALEAIENDLMVDINEQ</sequence>
<dbReference type="PIRSF" id="PIRSF028103">
    <property type="entry name" value="GcvR"/>
    <property type="match status" value="1"/>
</dbReference>
<dbReference type="Gene3D" id="3.30.70.260">
    <property type="match status" value="2"/>
</dbReference>
<keyword evidence="1" id="KW-0963">Cytoplasm</keyword>
<dbReference type="InterPro" id="IPR002912">
    <property type="entry name" value="ACT_dom"/>
</dbReference>
<proteinExistence type="predicted"/>
<evidence type="ECO:0000259" key="2">
    <source>
        <dbReference type="PROSITE" id="PS51671"/>
    </source>
</evidence>
<dbReference type="RefSeq" id="WP_284207763.1">
    <property type="nucleotide sequence ID" value="NZ_BSSU01000009.1"/>
</dbReference>
<feature type="domain" description="ACT" evidence="2">
    <location>
        <begin position="88"/>
        <end position="166"/>
    </location>
</feature>
<keyword evidence="4" id="KW-1185">Reference proteome</keyword>
<dbReference type="Proteomes" id="UP001157133">
    <property type="component" value="Unassembled WGS sequence"/>
</dbReference>
<dbReference type="Pfam" id="PF13740">
    <property type="entry name" value="ACT_6"/>
    <property type="match status" value="1"/>
</dbReference>
<comment type="subcellular location">
    <subcellularLocation>
        <location evidence="1">Cytoplasm</location>
    </subcellularLocation>
</comment>
<protein>
    <recommendedName>
        <fullName evidence="1">Glycine cleavage system transcriptional repressor</fullName>
    </recommendedName>
</protein>
<name>A0ABQ6H3B2_9GAMM</name>
<reference evidence="3 4" key="1">
    <citation type="submission" date="2023-03" db="EMBL/GenBank/DDBJ databases">
        <title>Draft genome sequence of Thalassotalea eurytherma JCM 18482T.</title>
        <authorList>
            <person name="Sawabe T."/>
        </authorList>
    </citation>
    <scope>NUCLEOTIDE SEQUENCE [LARGE SCALE GENOMIC DNA]</scope>
    <source>
        <strain evidence="3 4">JCM 18482</strain>
    </source>
</reference>
<organism evidence="3 4">
    <name type="scientific">Thalassotalea eurytherma</name>
    <dbReference type="NCBI Taxonomy" id="1144278"/>
    <lineage>
        <taxon>Bacteria</taxon>
        <taxon>Pseudomonadati</taxon>
        <taxon>Pseudomonadota</taxon>
        <taxon>Gammaproteobacteria</taxon>
        <taxon>Alteromonadales</taxon>
        <taxon>Colwelliaceae</taxon>
        <taxon>Thalassotalea</taxon>
    </lineage>
</organism>